<gene>
    <name evidence="1" type="ORF">ACMD2_16236</name>
</gene>
<organism evidence="1 2">
    <name type="scientific">Ananas comosus</name>
    <name type="common">Pineapple</name>
    <name type="synonym">Ananas ananas</name>
    <dbReference type="NCBI Taxonomy" id="4615"/>
    <lineage>
        <taxon>Eukaryota</taxon>
        <taxon>Viridiplantae</taxon>
        <taxon>Streptophyta</taxon>
        <taxon>Embryophyta</taxon>
        <taxon>Tracheophyta</taxon>
        <taxon>Spermatophyta</taxon>
        <taxon>Magnoliopsida</taxon>
        <taxon>Liliopsida</taxon>
        <taxon>Poales</taxon>
        <taxon>Bromeliaceae</taxon>
        <taxon>Bromelioideae</taxon>
        <taxon>Ananas</taxon>
    </lineage>
</organism>
<dbReference type="PANTHER" id="PTHR47718">
    <property type="entry name" value="OS01G0519700 PROTEIN"/>
    <property type="match status" value="1"/>
</dbReference>
<protein>
    <submittedName>
        <fullName evidence="1">Protein FAR-RED IMPAIRED RESPONSE 1</fullName>
    </submittedName>
</protein>
<reference evidence="1 2" key="1">
    <citation type="journal article" date="2016" name="DNA Res.">
        <title>The draft genome of MD-2 pineapple using hybrid error correction of long reads.</title>
        <authorList>
            <person name="Redwan R.M."/>
            <person name="Saidin A."/>
            <person name="Kumar S.V."/>
        </authorList>
    </citation>
    <scope>NUCLEOTIDE SEQUENCE [LARGE SCALE GENOMIC DNA]</scope>
    <source>
        <strain evidence="2">cv. MD2</strain>
        <tissue evidence="1">Leaf</tissue>
    </source>
</reference>
<dbReference type="EMBL" id="LSRQ01004677">
    <property type="protein sequence ID" value="OAY68896.1"/>
    <property type="molecule type" value="Genomic_DNA"/>
</dbReference>
<sequence>MMNVRRWRNLSEKDPSIKRRLDLNDRAGIRLNKNFNSIAVEAGGYENLIFGEKDARSYIEKVRRLQLGEGDGEAICNYFREKQERNGNFFHAIDLDDDSRLRNVFWADARSRTAYECFGDYESAIKNKAEKEAELDYKSFRCVHDCEIREFQAELKELMHCETSLLSSKGSAYSYQVNEYGVEDIAASPMRNVKLHYVHCEI</sequence>
<comment type="caution">
    <text evidence="1">The sequence shown here is derived from an EMBL/GenBank/DDBJ whole genome shotgun (WGS) entry which is preliminary data.</text>
</comment>
<dbReference type="STRING" id="4615.A0A199UW94"/>
<evidence type="ECO:0000313" key="2">
    <source>
        <dbReference type="Proteomes" id="UP000092600"/>
    </source>
</evidence>
<name>A0A199UW94_ANACO</name>
<accession>A0A199UW94</accession>
<evidence type="ECO:0000313" key="1">
    <source>
        <dbReference type="EMBL" id="OAY68896.1"/>
    </source>
</evidence>
<dbReference type="PANTHER" id="PTHR47718:SF13">
    <property type="entry name" value="OS09G0290500 PROTEIN"/>
    <property type="match status" value="1"/>
</dbReference>
<dbReference type="AlphaFoldDB" id="A0A199UW94"/>
<proteinExistence type="predicted"/>
<dbReference type="Proteomes" id="UP000092600">
    <property type="component" value="Unassembled WGS sequence"/>
</dbReference>